<accession>A0A9D4MEC4</accession>
<sequence length="170" mass="18293">MHNTRGTSDLSVDTVLDDTGTLVMCSQCCNGSLCNTGGCGVIPFTDMRLGTRGPMCFSCPQQSRADDCDVFRLCGRDQMCRLEQITISDIVLWRTSCEDARTCLMLMNNAGTNCTSTCCASDLCNNECPAKCRIIHCQLDCGSPPNYKKDINGCDVCVCDTGSGTHALIG</sequence>
<reference evidence="1" key="2">
    <citation type="submission" date="2020-11" db="EMBL/GenBank/DDBJ databases">
        <authorList>
            <person name="McCartney M.A."/>
            <person name="Auch B."/>
            <person name="Kono T."/>
            <person name="Mallez S."/>
            <person name="Becker A."/>
            <person name="Gohl D.M."/>
            <person name="Silverstein K.A.T."/>
            <person name="Koren S."/>
            <person name="Bechman K.B."/>
            <person name="Herman A."/>
            <person name="Abrahante J.E."/>
            <person name="Garbe J."/>
        </authorList>
    </citation>
    <scope>NUCLEOTIDE SEQUENCE</scope>
    <source>
        <strain evidence="1">Duluth1</strain>
        <tissue evidence="1">Whole animal</tissue>
    </source>
</reference>
<name>A0A9D4MEC4_DREPO</name>
<organism evidence="1 2">
    <name type="scientific">Dreissena polymorpha</name>
    <name type="common">Zebra mussel</name>
    <name type="synonym">Mytilus polymorpha</name>
    <dbReference type="NCBI Taxonomy" id="45954"/>
    <lineage>
        <taxon>Eukaryota</taxon>
        <taxon>Metazoa</taxon>
        <taxon>Spiralia</taxon>
        <taxon>Lophotrochozoa</taxon>
        <taxon>Mollusca</taxon>
        <taxon>Bivalvia</taxon>
        <taxon>Autobranchia</taxon>
        <taxon>Heteroconchia</taxon>
        <taxon>Euheterodonta</taxon>
        <taxon>Imparidentia</taxon>
        <taxon>Neoheterodontei</taxon>
        <taxon>Myida</taxon>
        <taxon>Dreissenoidea</taxon>
        <taxon>Dreissenidae</taxon>
        <taxon>Dreissena</taxon>
    </lineage>
</organism>
<dbReference type="EMBL" id="JAIWYP010000002">
    <property type="protein sequence ID" value="KAH3875780.1"/>
    <property type="molecule type" value="Genomic_DNA"/>
</dbReference>
<protein>
    <submittedName>
        <fullName evidence="1">Uncharacterized protein</fullName>
    </submittedName>
</protein>
<dbReference type="Proteomes" id="UP000828390">
    <property type="component" value="Unassembled WGS sequence"/>
</dbReference>
<keyword evidence="2" id="KW-1185">Reference proteome</keyword>
<comment type="caution">
    <text evidence="1">The sequence shown here is derived from an EMBL/GenBank/DDBJ whole genome shotgun (WGS) entry which is preliminary data.</text>
</comment>
<proteinExistence type="predicted"/>
<reference evidence="1" key="1">
    <citation type="journal article" date="2019" name="bioRxiv">
        <title>The Genome of the Zebra Mussel, Dreissena polymorpha: A Resource for Invasive Species Research.</title>
        <authorList>
            <person name="McCartney M.A."/>
            <person name="Auch B."/>
            <person name="Kono T."/>
            <person name="Mallez S."/>
            <person name="Zhang Y."/>
            <person name="Obille A."/>
            <person name="Becker A."/>
            <person name="Abrahante J.E."/>
            <person name="Garbe J."/>
            <person name="Badalamenti J.P."/>
            <person name="Herman A."/>
            <person name="Mangelson H."/>
            <person name="Liachko I."/>
            <person name="Sullivan S."/>
            <person name="Sone E.D."/>
            <person name="Koren S."/>
            <person name="Silverstein K.A.T."/>
            <person name="Beckman K.B."/>
            <person name="Gohl D.M."/>
        </authorList>
    </citation>
    <scope>NUCLEOTIDE SEQUENCE</scope>
    <source>
        <strain evidence="1">Duluth1</strain>
        <tissue evidence="1">Whole animal</tissue>
    </source>
</reference>
<evidence type="ECO:0000313" key="2">
    <source>
        <dbReference type="Proteomes" id="UP000828390"/>
    </source>
</evidence>
<dbReference type="AlphaFoldDB" id="A0A9D4MEC4"/>
<evidence type="ECO:0000313" key="1">
    <source>
        <dbReference type="EMBL" id="KAH3875780.1"/>
    </source>
</evidence>
<gene>
    <name evidence="1" type="ORF">DPMN_039057</name>
</gene>